<organism evidence="1 2">
    <name type="scientific">Elysia crispata</name>
    <name type="common">lettuce slug</name>
    <dbReference type="NCBI Taxonomy" id="231223"/>
    <lineage>
        <taxon>Eukaryota</taxon>
        <taxon>Metazoa</taxon>
        <taxon>Spiralia</taxon>
        <taxon>Lophotrochozoa</taxon>
        <taxon>Mollusca</taxon>
        <taxon>Gastropoda</taxon>
        <taxon>Heterobranchia</taxon>
        <taxon>Euthyneura</taxon>
        <taxon>Panpulmonata</taxon>
        <taxon>Sacoglossa</taxon>
        <taxon>Placobranchoidea</taxon>
        <taxon>Plakobranchidae</taxon>
        <taxon>Elysia</taxon>
    </lineage>
</organism>
<protein>
    <submittedName>
        <fullName evidence="1">Uncharacterized protein</fullName>
    </submittedName>
</protein>
<keyword evidence="2" id="KW-1185">Reference proteome</keyword>
<name>A0AAE1AVN1_9GAST</name>
<dbReference type="Proteomes" id="UP001283361">
    <property type="component" value="Unassembled WGS sequence"/>
</dbReference>
<sequence>MRSKNDFPLVNSMVTRVTRIAKNFSSALLSRRPRSTVPDYGRQTMDHGTPYTVLSIMLDVCTIPEDMIGS</sequence>
<gene>
    <name evidence="1" type="ORF">RRG08_003689</name>
</gene>
<evidence type="ECO:0000313" key="1">
    <source>
        <dbReference type="EMBL" id="KAK3794539.1"/>
    </source>
</evidence>
<dbReference type="AlphaFoldDB" id="A0AAE1AVN1"/>
<proteinExistence type="predicted"/>
<comment type="caution">
    <text evidence="1">The sequence shown here is derived from an EMBL/GenBank/DDBJ whole genome shotgun (WGS) entry which is preliminary data.</text>
</comment>
<accession>A0AAE1AVN1</accession>
<dbReference type="EMBL" id="JAWDGP010001105">
    <property type="protein sequence ID" value="KAK3794539.1"/>
    <property type="molecule type" value="Genomic_DNA"/>
</dbReference>
<evidence type="ECO:0000313" key="2">
    <source>
        <dbReference type="Proteomes" id="UP001283361"/>
    </source>
</evidence>
<reference evidence="1" key="1">
    <citation type="journal article" date="2023" name="G3 (Bethesda)">
        <title>A reference genome for the long-term kleptoplast-retaining sea slug Elysia crispata morphotype clarki.</title>
        <authorList>
            <person name="Eastman K.E."/>
            <person name="Pendleton A.L."/>
            <person name="Shaikh M.A."/>
            <person name="Suttiyut T."/>
            <person name="Ogas R."/>
            <person name="Tomko P."/>
            <person name="Gavelis G."/>
            <person name="Widhalm J.R."/>
            <person name="Wisecaver J.H."/>
        </authorList>
    </citation>
    <scope>NUCLEOTIDE SEQUENCE</scope>
    <source>
        <strain evidence="1">ECLA1</strain>
    </source>
</reference>